<sequence>MGASRWQLPGSGVIREGAWGGRRARMQQCSSLRDQSRLVDHHDSDARRQWSLEEIETDGRPNATARPGLTD</sequence>
<evidence type="ECO:0000313" key="3">
    <source>
        <dbReference type="Proteomes" id="UP000000771"/>
    </source>
</evidence>
<feature type="region of interest" description="Disordered" evidence="1">
    <location>
        <begin position="1"/>
        <end position="71"/>
    </location>
</feature>
<proteinExistence type="predicted"/>
<dbReference type="EMBL" id="CP001631">
    <property type="protein sequence ID" value="ACU54572.1"/>
    <property type="molecule type" value="Genomic_DNA"/>
</dbReference>
<dbReference type="AlphaFoldDB" id="C7M0R4"/>
<dbReference type="STRING" id="525909.Afer_1656"/>
<accession>C7M0R4</accession>
<dbReference type="HOGENOM" id="CLU_2730733_0_0_11"/>
<feature type="compositionally biased region" description="Basic and acidic residues" evidence="1">
    <location>
        <begin position="34"/>
        <end position="51"/>
    </location>
</feature>
<evidence type="ECO:0000313" key="2">
    <source>
        <dbReference type="EMBL" id="ACU54572.1"/>
    </source>
</evidence>
<name>C7M0R4_ACIFD</name>
<organism evidence="2 3">
    <name type="scientific">Acidimicrobium ferrooxidans (strain DSM 10331 / JCM 15462 / NBRC 103882 / ICP)</name>
    <dbReference type="NCBI Taxonomy" id="525909"/>
    <lineage>
        <taxon>Bacteria</taxon>
        <taxon>Bacillati</taxon>
        <taxon>Actinomycetota</taxon>
        <taxon>Acidimicrobiia</taxon>
        <taxon>Acidimicrobiales</taxon>
        <taxon>Acidimicrobiaceae</taxon>
        <taxon>Acidimicrobium</taxon>
    </lineage>
</organism>
<reference evidence="2 3" key="1">
    <citation type="journal article" date="2009" name="Stand. Genomic Sci.">
        <title>Complete genome sequence of Acidimicrobium ferrooxidans type strain (ICP).</title>
        <authorList>
            <person name="Clum A."/>
            <person name="Nolan M."/>
            <person name="Lang E."/>
            <person name="Glavina Del Rio T."/>
            <person name="Tice H."/>
            <person name="Copeland A."/>
            <person name="Cheng J.F."/>
            <person name="Lucas S."/>
            <person name="Chen F."/>
            <person name="Bruce D."/>
            <person name="Goodwin L."/>
            <person name="Pitluck S."/>
            <person name="Ivanova N."/>
            <person name="Mavrommatis K."/>
            <person name="Mikhailova N."/>
            <person name="Pati A."/>
            <person name="Chen A."/>
            <person name="Palaniappan K."/>
            <person name="Goker M."/>
            <person name="Spring S."/>
            <person name="Land M."/>
            <person name="Hauser L."/>
            <person name="Chang Y.J."/>
            <person name="Jeffries C.C."/>
            <person name="Chain P."/>
            <person name="Bristow J."/>
            <person name="Eisen J.A."/>
            <person name="Markowitz V."/>
            <person name="Hugenholtz P."/>
            <person name="Kyrpides N.C."/>
            <person name="Klenk H.P."/>
            <person name="Lapidus A."/>
        </authorList>
    </citation>
    <scope>NUCLEOTIDE SEQUENCE [LARGE SCALE GENOMIC DNA]</scope>
    <source>
        <strain evidence="3">DSM 10331 / JCM 15462 / NBRC 103882 / ICP</strain>
    </source>
</reference>
<dbReference type="Proteomes" id="UP000000771">
    <property type="component" value="Chromosome"/>
</dbReference>
<protein>
    <submittedName>
        <fullName evidence="2">Uncharacterized protein</fullName>
    </submittedName>
</protein>
<gene>
    <name evidence="2" type="ordered locus">Afer_1656</name>
</gene>
<evidence type="ECO:0000256" key="1">
    <source>
        <dbReference type="SAM" id="MobiDB-lite"/>
    </source>
</evidence>
<dbReference type="KEGG" id="afo:Afer_1656"/>
<keyword evidence="3" id="KW-1185">Reference proteome</keyword>